<protein>
    <submittedName>
        <fullName evidence="2">Glycosyltransferase family 2 protein</fullName>
    </submittedName>
</protein>
<proteinExistence type="predicted"/>
<dbReference type="Gene3D" id="3.90.550.10">
    <property type="entry name" value="Spore Coat Polysaccharide Biosynthesis Protein SpsA, Chain A"/>
    <property type="match status" value="1"/>
</dbReference>
<dbReference type="InterPro" id="IPR029044">
    <property type="entry name" value="Nucleotide-diphossugar_trans"/>
</dbReference>
<dbReference type="PANTHER" id="PTHR22916:SF3">
    <property type="entry name" value="UDP-GLCNAC:BETAGAL BETA-1,3-N-ACETYLGLUCOSAMINYLTRANSFERASE-LIKE PROTEIN 1"/>
    <property type="match status" value="1"/>
</dbReference>
<evidence type="ECO:0000259" key="1">
    <source>
        <dbReference type="Pfam" id="PF00535"/>
    </source>
</evidence>
<dbReference type="SUPFAM" id="SSF53448">
    <property type="entry name" value="Nucleotide-diphospho-sugar transferases"/>
    <property type="match status" value="1"/>
</dbReference>
<evidence type="ECO:0000313" key="2">
    <source>
        <dbReference type="EMBL" id="MBF9001209.1"/>
    </source>
</evidence>
<dbReference type="EMBL" id="JADPMR010000001">
    <property type="protein sequence ID" value="MBF9001209.1"/>
    <property type="molecule type" value="Genomic_DNA"/>
</dbReference>
<dbReference type="InterPro" id="IPR001173">
    <property type="entry name" value="Glyco_trans_2-like"/>
</dbReference>
<accession>A0ABS0GFL2</accession>
<comment type="caution">
    <text evidence="2">The sequence shown here is derived from an EMBL/GenBank/DDBJ whole genome shotgun (WGS) entry which is preliminary data.</text>
</comment>
<evidence type="ECO:0000313" key="3">
    <source>
        <dbReference type="Proteomes" id="UP000597206"/>
    </source>
</evidence>
<sequence>MTAITVILPAFNAQAYICRAIDSVLDQTFTDFELLVINDGSTDLTQSLVEDYEDSRIRLVNMPHNVGLIAVLNYGLSIAKGKYVARMDADDICLPTRFEKQITFLEENEDYIACGTSIINFNTTTESYMQYPETDEQIRAALYFFERNICHPTVMIKRCVLEENNIRYRTEYLYAEDYILWFEISKHGKLYNLREGLLRYNRHSDQVSCKYYPQQMEISRMIVRKMIRSVWPELSSAQLDDIILLCVHEQGIFPDTHFSIRQVNKTIQWILNWNKNTGFFSQNALRKLLHFKKFRCSFYYIYPFNYTTKLWFFIDYLSIEPSRALTEIYAMTQVLVLKEMKKDNLLN</sequence>
<dbReference type="Pfam" id="PF00535">
    <property type="entry name" value="Glycos_transf_2"/>
    <property type="match status" value="1"/>
</dbReference>
<dbReference type="Proteomes" id="UP000597206">
    <property type="component" value="Unassembled WGS sequence"/>
</dbReference>
<reference evidence="2 3" key="1">
    <citation type="submission" date="2020-11" db="EMBL/GenBank/DDBJ databases">
        <title>Vibrio nitrifigilis sp. nov., a marine nitrogen-fixing bacterium isolated from the lagoon sediment of an islet inside an atoll.</title>
        <authorList>
            <person name="Wang L.-T."/>
            <person name="Shieh W.Y."/>
        </authorList>
    </citation>
    <scope>NUCLEOTIDE SEQUENCE [LARGE SCALE GENOMIC DNA]</scope>
    <source>
        <strain evidence="2 3">NFV-1</strain>
    </source>
</reference>
<keyword evidence="3" id="KW-1185">Reference proteome</keyword>
<gene>
    <name evidence="2" type="ORF">I1A42_11695</name>
</gene>
<dbReference type="RefSeq" id="WP_196123580.1">
    <property type="nucleotide sequence ID" value="NZ_JADPMR010000001.1"/>
</dbReference>
<organism evidence="2 3">
    <name type="scientific">Vibrio nitrifigilis</name>
    <dbReference type="NCBI Taxonomy" id="2789781"/>
    <lineage>
        <taxon>Bacteria</taxon>
        <taxon>Pseudomonadati</taxon>
        <taxon>Pseudomonadota</taxon>
        <taxon>Gammaproteobacteria</taxon>
        <taxon>Vibrionales</taxon>
        <taxon>Vibrionaceae</taxon>
        <taxon>Vibrio</taxon>
    </lineage>
</organism>
<dbReference type="PANTHER" id="PTHR22916">
    <property type="entry name" value="GLYCOSYLTRANSFERASE"/>
    <property type="match status" value="1"/>
</dbReference>
<feature type="domain" description="Glycosyltransferase 2-like" evidence="1">
    <location>
        <begin position="5"/>
        <end position="149"/>
    </location>
</feature>
<name>A0ABS0GFL2_9VIBR</name>